<dbReference type="Gene3D" id="1.20.272.10">
    <property type="match status" value="1"/>
</dbReference>
<keyword evidence="12" id="KW-1185">Reference proteome</keyword>
<evidence type="ECO:0000256" key="3">
    <source>
        <dbReference type="ARBA" id="ARBA00022679"/>
    </source>
</evidence>
<comment type="caution">
    <text evidence="11">The sequence shown here is derived from an EMBL/GenBank/DDBJ whole genome shotgun (WGS) entry which is preliminary data.</text>
</comment>
<dbReference type="PANTHER" id="PTHR34388">
    <property type="entry name" value="DNA POLYMERASE III SUBUNIT DELTA"/>
    <property type="match status" value="1"/>
</dbReference>
<dbReference type="GO" id="GO:0006261">
    <property type="term" value="P:DNA-templated DNA replication"/>
    <property type="evidence" value="ECO:0007669"/>
    <property type="project" value="TreeGrafter"/>
</dbReference>
<evidence type="ECO:0000313" key="12">
    <source>
        <dbReference type="Proteomes" id="UP000562464"/>
    </source>
</evidence>
<comment type="similarity">
    <text evidence="7">Belongs to the DNA polymerase HolA subunit family.</text>
</comment>
<keyword evidence="5" id="KW-0235">DNA replication</keyword>
<evidence type="ECO:0000256" key="1">
    <source>
        <dbReference type="ARBA" id="ARBA00012417"/>
    </source>
</evidence>
<dbReference type="GO" id="GO:0003677">
    <property type="term" value="F:DNA binding"/>
    <property type="evidence" value="ECO:0007669"/>
    <property type="project" value="InterPro"/>
</dbReference>
<keyword evidence="3 11" id="KW-0808">Transferase</keyword>
<dbReference type="InterPro" id="IPR027417">
    <property type="entry name" value="P-loop_NTPase"/>
</dbReference>
<dbReference type="InterPro" id="IPR005790">
    <property type="entry name" value="DNA_polIII_delta"/>
</dbReference>
<keyword evidence="6" id="KW-0239">DNA-directed DNA polymerase</keyword>
<evidence type="ECO:0000256" key="6">
    <source>
        <dbReference type="ARBA" id="ARBA00022932"/>
    </source>
</evidence>
<keyword evidence="4 11" id="KW-0548">Nucleotidyltransferase</keyword>
<feature type="domain" description="DNA polymerase III delta subunit-like C-terminal" evidence="10">
    <location>
        <begin position="209"/>
        <end position="329"/>
    </location>
</feature>
<evidence type="ECO:0000256" key="2">
    <source>
        <dbReference type="ARBA" id="ARBA00017703"/>
    </source>
</evidence>
<evidence type="ECO:0000259" key="10">
    <source>
        <dbReference type="Pfam" id="PF21694"/>
    </source>
</evidence>
<dbReference type="RefSeq" id="WP_183539257.1">
    <property type="nucleotide sequence ID" value="NZ_JACHHV010000007.1"/>
</dbReference>
<evidence type="ECO:0000256" key="5">
    <source>
        <dbReference type="ARBA" id="ARBA00022705"/>
    </source>
</evidence>
<dbReference type="GO" id="GO:0003887">
    <property type="term" value="F:DNA-directed DNA polymerase activity"/>
    <property type="evidence" value="ECO:0007669"/>
    <property type="project" value="UniProtKB-KW"/>
</dbReference>
<dbReference type="AlphaFoldDB" id="A0A841C4P4"/>
<proteinExistence type="inferred from homology"/>
<organism evidence="11 12">
    <name type="scientific">Lactovum miscens</name>
    <dbReference type="NCBI Taxonomy" id="190387"/>
    <lineage>
        <taxon>Bacteria</taxon>
        <taxon>Bacillati</taxon>
        <taxon>Bacillota</taxon>
        <taxon>Bacilli</taxon>
        <taxon>Lactobacillales</taxon>
        <taxon>Streptococcaceae</taxon>
        <taxon>Lactovum</taxon>
    </lineage>
</organism>
<gene>
    <name evidence="11" type="ORF">HNQ37_000657</name>
</gene>
<dbReference type="Proteomes" id="UP000562464">
    <property type="component" value="Unassembled WGS sequence"/>
</dbReference>
<evidence type="ECO:0000256" key="8">
    <source>
        <dbReference type="ARBA" id="ARBA00049244"/>
    </source>
</evidence>
<dbReference type="SUPFAM" id="SSF52540">
    <property type="entry name" value="P-loop containing nucleoside triphosphate hydrolases"/>
    <property type="match status" value="1"/>
</dbReference>
<evidence type="ECO:0000259" key="9">
    <source>
        <dbReference type="Pfam" id="PF06144"/>
    </source>
</evidence>
<dbReference type="NCBIfam" id="TIGR01128">
    <property type="entry name" value="holA"/>
    <property type="match status" value="1"/>
</dbReference>
<evidence type="ECO:0000313" key="11">
    <source>
        <dbReference type="EMBL" id="MBB5887783.1"/>
    </source>
</evidence>
<evidence type="ECO:0000256" key="7">
    <source>
        <dbReference type="ARBA" id="ARBA00034754"/>
    </source>
</evidence>
<accession>A0A841C4P4</accession>
<dbReference type="InterPro" id="IPR008921">
    <property type="entry name" value="DNA_pol3_clamp-load_cplx_C"/>
</dbReference>
<sequence>MTIFDNFENAKKNGLPQITVIAGESEELVSEVRDQILGYLKFDTANLSQSYFDLLEADSDVALEELESLPFFSDQRLVIFENLLNLSTAKKSVFNENQMERFGHFLDVPVESTQLIIVIHGKLDSRLKVTKMLKKTALILEAIPLSPQELQNYFMKNSELKPRVLLRLAEKSSFSFSIMKQNLALLQTYANSKEILLDDLERIIPKSLQENIFDLTDLVLKGRANEARNLVTDLMNAGEDIVKILAILTNSYQLYYQVKIFQTQKTPESQQTSQLKIHPYRVKLANDLVRKLSRKYLRESLLALINLDYEIKTGRADKELLFDVALMKLSLA</sequence>
<dbReference type="EMBL" id="JACHHV010000007">
    <property type="protein sequence ID" value="MBB5887783.1"/>
    <property type="molecule type" value="Genomic_DNA"/>
</dbReference>
<dbReference type="InterPro" id="IPR010372">
    <property type="entry name" value="DNA_pol3_delta_N"/>
</dbReference>
<feature type="domain" description="DNA polymerase III delta N-terminal" evidence="9">
    <location>
        <begin position="20"/>
        <end position="142"/>
    </location>
</feature>
<dbReference type="Gene3D" id="3.40.50.300">
    <property type="entry name" value="P-loop containing nucleotide triphosphate hydrolases"/>
    <property type="match status" value="1"/>
</dbReference>
<name>A0A841C4P4_9LACT</name>
<evidence type="ECO:0000256" key="4">
    <source>
        <dbReference type="ARBA" id="ARBA00022695"/>
    </source>
</evidence>
<dbReference type="InterPro" id="IPR048466">
    <property type="entry name" value="DNA_pol3_delta-like_C"/>
</dbReference>
<protein>
    <recommendedName>
        <fullName evidence="2">DNA polymerase III subunit delta</fullName>
        <ecNumber evidence="1">2.7.7.7</ecNumber>
    </recommendedName>
</protein>
<dbReference type="Pfam" id="PF21694">
    <property type="entry name" value="DNA_pol3_delta_C"/>
    <property type="match status" value="1"/>
</dbReference>
<dbReference type="PANTHER" id="PTHR34388:SF1">
    <property type="entry name" value="DNA POLYMERASE III SUBUNIT DELTA"/>
    <property type="match status" value="1"/>
</dbReference>
<dbReference type="Pfam" id="PF06144">
    <property type="entry name" value="DNA_pol3_delta"/>
    <property type="match status" value="1"/>
</dbReference>
<dbReference type="EC" id="2.7.7.7" evidence="1"/>
<reference evidence="11 12" key="1">
    <citation type="submission" date="2020-08" db="EMBL/GenBank/DDBJ databases">
        <title>Genomic Encyclopedia of Type Strains, Phase IV (KMG-IV): sequencing the most valuable type-strain genomes for metagenomic binning, comparative biology and taxonomic classification.</title>
        <authorList>
            <person name="Goeker M."/>
        </authorList>
    </citation>
    <scope>NUCLEOTIDE SEQUENCE [LARGE SCALE GENOMIC DNA]</scope>
    <source>
        <strain evidence="11 12">DSM 14925</strain>
    </source>
</reference>
<dbReference type="GO" id="GO:0009360">
    <property type="term" value="C:DNA polymerase III complex"/>
    <property type="evidence" value="ECO:0007669"/>
    <property type="project" value="InterPro"/>
</dbReference>
<dbReference type="SUPFAM" id="SSF48019">
    <property type="entry name" value="post-AAA+ oligomerization domain-like"/>
    <property type="match status" value="1"/>
</dbReference>
<comment type="catalytic activity">
    <reaction evidence="8">
        <text>DNA(n) + a 2'-deoxyribonucleoside 5'-triphosphate = DNA(n+1) + diphosphate</text>
        <dbReference type="Rhea" id="RHEA:22508"/>
        <dbReference type="Rhea" id="RHEA-COMP:17339"/>
        <dbReference type="Rhea" id="RHEA-COMP:17340"/>
        <dbReference type="ChEBI" id="CHEBI:33019"/>
        <dbReference type="ChEBI" id="CHEBI:61560"/>
        <dbReference type="ChEBI" id="CHEBI:173112"/>
        <dbReference type="EC" id="2.7.7.7"/>
    </reaction>
</comment>